<evidence type="ECO:0000313" key="3">
    <source>
        <dbReference type="Proteomes" id="UP000704762"/>
    </source>
</evidence>
<dbReference type="SUPFAM" id="SSF55729">
    <property type="entry name" value="Acyl-CoA N-acyltransferases (Nat)"/>
    <property type="match status" value="1"/>
</dbReference>
<dbReference type="PROSITE" id="PS51186">
    <property type="entry name" value="GNAT"/>
    <property type="match status" value="1"/>
</dbReference>
<comment type="caution">
    <text evidence="2">The sequence shown here is derived from an EMBL/GenBank/DDBJ whole genome shotgun (WGS) entry which is preliminary data.</text>
</comment>
<name>A0ABS2RHN8_9ACTN</name>
<dbReference type="Proteomes" id="UP000704762">
    <property type="component" value="Unassembled WGS sequence"/>
</dbReference>
<feature type="domain" description="N-acetyltransferase" evidence="1">
    <location>
        <begin position="87"/>
        <end position="219"/>
    </location>
</feature>
<protein>
    <submittedName>
        <fullName evidence="2">GNAT superfamily N-acetyltransferase</fullName>
    </submittedName>
</protein>
<sequence>MSETDELVRRWQAGWSLSQGWTSMTEDDGVLSVAIGSDAVEHVVVDADGHRERVLRAARLARTGTGPGWVTVVTRQPGSMAGVLQDLGLRIEQHPEWLMTIDLLDQAPAAPPPGCRVSTETEAGDPTGILIAASAVVESATVAVGQLAVIGRDAIADRIETRPQHRRRGLASAVMSALVDSARGAGAKRGILVASTEGRDLYLSLGWRIVGDVVIGEVG</sequence>
<gene>
    <name evidence="2" type="ORF">JOE57_001154</name>
</gene>
<dbReference type="RefSeq" id="WP_204916807.1">
    <property type="nucleotide sequence ID" value="NZ_BAAAQP010000011.1"/>
</dbReference>
<evidence type="ECO:0000313" key="2">
    <source>
        <dbReference type="EMBL" id="MBM7798233.1"/>
    </source>
</evidence>
<dbReference type="Gene3D" id="3.40.630.30">
    <property type="match status" value="1"/>
</dbReference>
<organism evidence="2 3">
    <name type="scientific">Microlunatus panaciterrae</name>
    <dbReference type="NCBI Taxonomy" id="400768"/>
    <lineage>
        <taxon>Bacteria</taxon>
        <taxon>Bacillati</taxon>
        <taxon>Actinomycetota</taxon>
        <taxon>Actinomycetes</taxon>
        <taxon>Propionibacteriales</taxon>
        <taxon>Propionibacteriaceae</taxon>
        <taxon>Microlunatus</taxon>
    </lineage>
</organism>
<dbReference type="EMBL" id="JAFBCF010000001">
    <property type="protein sequence ID" value="MBM7798233.1"/>
    <property type="molecule type" value="Genomic_DNA"/>
</dbReference>
<dbReference type="CDD" id="cd04301">
    <property type="entry name" value="NAT_SF"/>
    <property type="match status" value="1"/>
</dbReference>
<dbReference type="InterPro" id="IPR000182">
    <property type="entry name" value="GNAT_dom"/>
</dbReference>
<proteinExistence type="predicted"/>
<evidence type="ECO:0000259" key="1">
    <source>
        <dbReference type="PROSITE" id="PS51186"/>
    </source>
</evidence>
<reference evidence="2 3" key="1">
    <citation type="submission" date="2021-01" db="EMBL/GenBank/DDBJ databases">
        <title>Sequencing the genomes of 1000 actinobacteria strains.</title>
        <authorList>
            <person name="Klenk H.-P."/>
        </authorList>
    </citation>
    <scope>NUCLEOTIDE SEQUENCE [LARGE SCALE GENOMIC DNA]</scope>
    <source>
        <strain evidence="2 3">DSM 18662</strain>
    </source>
</reference>
<keyword evidence="3" id="KW-1185">Reference proteome</keyword>
<dbReference type="InterPro" id="IPR016181">
    <property type="entry name" value="Acyl_CoA_acyltransferase"/>
</dbReference>
<dbReference type="Pfam" id="PF00583">
    <property type="entry name" value="Acetyltransf_1"/>
    <property type="match status" value="1"/>
</dbReference>
<accession>A0ABS2RHN8</accession>